<evidence type="ECO:0000256" key="1">
    <source>
        <dbReference type="ARBA" id="ARBA00012493"/>
    </source>
</evidence>
<accession>F7DNJ0</accession>
<sequence>MRKNRSSTIQQFIKAPDQKENNKDIELSPEDLELGKLNENEVRAAIIKKLNEVERKIEKQAKFWSYFTKEIEITKNQTELLEMKNTMDQIKQNTDSLNAGVDSIEEQISINEDRQAEWLQTEEEREQRIKRNEESIREIADSMRRKNLRIIGIPENVEKENGAESVLNEIIEENFPNLGIEGEMCVEEAFRSPRFVNVKRPPARHIVVKMAKMDDKERILRAARQKRITYKGAPIRLSEDFSAETLQARREWSDIFKALKDKNLEPRILDPARISFRYEKEIKSFPDKQKLREFVTKSPPLQEILKKALIPEKRKKGERAQINKIRNERGEITDSAEIQQIIREYYEKLYANAMDNLEEMDKFLDSYYLPKLTQEQADNLNRPITRKEIETAIKNIPKNKTPGPDGFPGEFYQTFREDLIPILFKLFKKIKEDGPLPNTFYEANITLIPKPDKDSMKKENYRPTSLMNIDAKILNKILATRIQQYIKRIIHHDQVGFIPGTQGWFNIRKSINVIHHINKLRNKNHMIISTDAEKAFDKIQQPFMIKTLNKMGIEGNYLNIIKATYDKPTANIILNGQKLSAIPLKTGMRQGCPLSPLLLNIVLEVLARAIRQEKGIKGIQIGREEVKLSLFADNMILYIENPKESIGKLLEVINNYSKVAGCKINLHKLVAFLYSINELTEKELKNTIPFTIATKRIKYLGVNLTKVVKDLYNENYKAFLRELDDDIRRWKDIPCTWIRRINIVKMSILPKAIYRFNAIPIRIPMTFFTELEQRILKFIWGNKRPRIAKAILRKKNKTGRHHNP</sequence>
<dbReference type="PROSITE" id="PS50878">
    <property type="entry name" value="RT_POL"/>
    <property type="match status" value="1"/>
</dbReference>
<dbReference type="InParanoid" id="F7DNJ0"/>
<dbReference type="HOGENOM" id="CLU_000680_9_4_1"/>
<keyword evidence="3" id="KW-0175">Coiled coil</keyword>
<dbReference type="Pfam" id="PF00078">
    <property type="entry name" value="RVT_1"/>
    <property type="match status" value="1"/>
</dbReference>
<dbReference type="Bgee" id="ENSECAG00000000878">
    <property type="expression patterns" value="Expressed in oviduct epithelium and 13 other cell types or tissues"/>
</dbReference>
<dbReference type="InterPro" id="IPR035300">
    <property type="entry name" value="L1_dsRBD"/>
</dbReference>
<dbReference type="Pfam" id="PF02994">
    <property type="entry name" value="Transposase_22"/>
    <property type="match status" value="1"/>
</dbReference>
<evidence type="ECO:0000313" key="6">
    <source>
        <dbReference type="Ensembl" id="ENSECAP00000000577.3"/>
    </source>
</evidence>
<dbReference type="CDD" id="cd01650">
    <property type="entry name" value="RT_nLTR_like"/>
    <property type="match status" value="1"/>
</dbReference>
<evidence type="ECO:0000256" key="4">
    <source>
        <dbReference type="SAM" id="MobiDB-lite"/>
    </source>
</evidence>
<proteinExistence type="inferred from homology"/>
<dbReference type="InterPro" id="IPR000477">
    <property type="entry name" value="RT_dom"/>
</dbReference>
<dbReference type="GO" id="GO:0003964">
    <property type="term" value="F:RNA-directed DNA polymerase activity"/>
    <property type="evidence" value="ECO:0007669"/>
    <property type="project" value="UniProtKB-EC"/>
</dbReference>
<dbReference type="InterPro" id="IPR042566">
    <property type="entry name" value="L1_C"/>
</dbReference>
<dbReference type="Gene3D" id="3.30.70.1820">
    <property type="entry name" value="L1 transposable element, RRM domain"/>
    <property type="match status" value="1"/>
</dbReference>
<dbReference type="Pfam" id="PF17490">
    <property type="entry name" value="Tnp_22_dsRBD"/>
    <property type="match status" value="1"/>
</dbReference>
<keyword evidence="7" id="KW-1185">Reference proteome</keyword>
<dbReference type="EC" id="2.7.7.49" evidence="1"/>
<dbReference type="PANTHER" id="PTHR19446">
    <property type="entry name" value="REVERSE TRANSCRIPTASES"/>
    <property type="match status" value="1"/>
</dbReference>
<reference evidence="6" key="2">
    <citation type="submission" date="2025-08" db="UniProtKB">
        <authorList>
            <consortium name="Ensembl"/>
        </authorList>
    </citation>
    <scope>IDENTIFICATION</scope>
    <source>
        <strain evidence="6">Thoroughbred</strain>
    </source>
</reference>
<dbReference type="GeneTree" id="ENSGT01150000286946"/>
<feature type="domain" description="Reverse transcriptase" evidence="5">
    <location>
        <begin position="429"/>
        <end position="704"/>
    </location>
</feature>
<dbReference type="SUPFAM" id="SSF56672">
    <property type="entry name" value="DNA/RNA polymerases"/>
    <property type="match status" value="1"/>
</dbReference>
<feature type="coiled-coil region" evidence="3">
    <location>
        <begin position="73"/>
        <end position="107"/>
    </location>
</feature>
<name>F7DNJ0_HORSE</name>
<dbReference type="InterPro" id="IPR043502">
    <property type="entry name" value="DNA/RNA_pol_sf"/>
</dbReference>
<organism evidence="6 7">
    <name type="scientific">Equus caballus</name>
    <name type="common">Horse</name>
    <dbReference type="NCBI Taxonomy" id="9796"/>
    <lineage>
        <taxon>Eukaryota</taxon>
        <taxon>Metazoa</taxon>
        <taxon>Chordata</taxon>
        <taxon>Craniata</taxon>
        <taxon>Vertebrata</taxon>
        <taxon>Euteleostomi</taxon>
        <taxon>Mammalia</taxon>
        <taxon>Eutheria</taxon>
        <taxon>Laurasiatheria</taxon>
        <taxon>Perissodactyla</taxon>
        <taxon>Equidae</taxon>
        <taxon>Equus</taxon>
    </lineage>
</organism>
<comment type="similarity">
    <text evidence="2">Belongs to the transposase 22 family.</text>
</comment>
<reference evidence="6" key="3">
    <citation type="submission" date="2025-09" db="UniProtKB">
        <authorList>
            <consortium name="Ensembl"/>
        </authorList>
    </citation>
    <scope>IDENTIFICATION</scope>
    <source>
        <strain evidence="6">Thoroughbred</strain>
    </source>
</reference>
<dbReference type="Gene3D" id="1.20.5.390">
    <property type="entry name" value="L1 transposable element, trimerization domain"/>
    <property type="match status" value="1"/>
</dbReference>
<evidence type="ECO:0000256" key="2">
    <source>
        <dbReference type="ARBA" id="ARBA00061640"/>
    </source>
</evidence>
<feature type="compositionally biased region" description="Polar residues" evidence="4">
    <location>
        <begin position="1"/>
        <end position="11"/>
    </location>
</feature>
<evidence type="ECO:0000259" key="5">
    <source>
        <dbReference type="PROSITE" id="PS50878"/>
    </source>
</evidence>
<evidence type="ECO:0000256" key="3">
    <source>
        <dbReference type="SAM" id="Coils"/>
    </source>
</evidence>
<reference evidence="6 7" key="1">
    <citation type="journal article" date="2009" name="Science">
        <title>Genome sequence, comparative analysis, and population genetics of the domestic horse.</title>
        <authorList>
            <consortium name="Broad Institute Genome Sequencing Platform"/>
            <consortium name="Broad Institute Whole Genome Assembly Team"/>
            <person name="Wade C.M."/>
            <person name="Giulotto E."/>
            <person name="Sigurdsson S."/>
            <person name="Zoli M."/>
            <person name="Gnerre S."/>
            <person name="Imsland F."/>
            <person name="Lear T.L."/>
            <person name="Adelson D.L."/>
            <person name="Bailey E."/>
            <person name="Bellone R.R."/>
            <person name="Bloecker H."/>
            <person name="Distl O."/>
            <person name="Edgar R.C."/>
            <person name="Garber M."/>
            <person name="Leeb T."/>
            <person name="Mauceli E."/>
            <person name="MacLeod J.N."/>
            <person name="Penedo M.C.T."/>
            <person name="Raison J.M."/>
            <person name="Sharpe T."/>
            <person name="Vogel J."/>
            <person name="Andersson L."/>
            <person name="Antczak D.F."/>
            <person name="Biagi T."/>
            <person name="Binns M.M."/>
            <person name="Chowdhary B.P."/>
            <person name="Coleman S.J."/>
            <person name="Della Valle G."/>
            <person name="Fryc S."/>
            <person name="Guerin G."/>
            <person name="Hasegawa T."/>
            <person name="Hill E.W."/>
            <person name="Jurka J."/>
            <person name="Kiialainen A."/>
            <person name="Lindgren G."/>
            <person name="Liu J."/>
            <person name="Magnani E."/>
            <person name="Mickelson J.R."/>
            <person name="Murray J."/>
            <person name="Nergadze S.G."/>
            <person name="Onofrio R."/>
            <person name="Pedroni S."/>
            <person name="Piras M.F."/>
            <person name="Raudsepp T."/>
            <person name="Rocchi M."/>
            <person name="Roeed K.H."/>
            <person name="Ryder O.A."/>
            <person name="Searle S."/>
            <person name="Skow L."/>
            <person name="Swinburne J.E."/>
            <person name="Syvaenen A.C."/>
            <person name="Tozaki T."/>
            <person name="Valberg S.J."/>
            <person name="Vaudin M."/>
            <person name="White J.R."/>
            <person name="Zody M.C."/>
            <person name="Lander E.S."/>
            <person name="Lindblad-Toh K."/>
        </authorList>
    </citation>
    <scope>NUCLEOTIDE SEQUENCE [LARGE SCALE GENOMIC DNA]</scope>
    <source>
        <strain evidence="6 7">Thoroughbred</strain>
    </source>
</reference>
<protein>
    <recommendedName>
        <fullName evidence="1">RNA-directed DNA polymerase</fullName>
        <ecNumber evidence="1">2.7.7.49</ecNumber>
    </recommendedName>
</protein>
<dbReference type="FunFam" id="3.30.70.1820:FF:000002">
    <property type="entry name" value="LINE-1 retrotransposable element ORF1 protein"/>
    <property type="match status" value="1"/>
</dbReference>
<evidence type="ECO:0000313" key="7">
    <source>
        <dbReference type="Proteomes" id="UP000002281"/>
    </source>
</evidence>
<dbReference type="Ensembl" id="ENSECAT00000000728.3">
    <property type="protein sequence ID" value="ENSECAP00000000577.3"/>
    <property type="gene ID" value="ENSECAG00000000878.3"/>
</dbReference>
<feature type="region of interest" description="Disordered" evidence="4">
    <location>
        <begin position="1"/>
        <end position="23"/>
    </location>
</feature>
<dbReference type="Proteomes" id="UP000002281">
    <property type="component" value="Chromosome 7"/>
</dbReference>
<dbReference type="PaxDb" id="9796-ENSECAP00000000577"/>
<dbReference type="Gene3D" id="3.30.250.20">
    <property type="entry name" value="L1 transposable element, C-terminal domain"/>
    <property type="match status" value="1"/>
</dbReference>
<dbReference type="AlphaFoldDB" id="F7DNJ0"/>
<dbReference type="InterPro" id="IPR043636">
    <property type="entry name" value="L1_RRM_dom"/>
</dbReference>